<proteinExistence type="predicted"/>
<dbReference type="EMBL" id="JAUEPS010000060">
    <property type="protein sequence ID" value="KAK0443131.1"/>
    <property type="molecule type" value="Genomic_DNA"/>
</dbReference>
<sequence length="186" mass="21031">MPDYQEMDTILEKLRQLFKNLPLKMPQRNGAERTNSMITWFNSPLRGNQKVSTVVDMIQVGQWYGIHMKPDKKPGRRPAVKFREIQKDVLEKIQSNTKKSGTSEESDAESETDDDSDDDDDAVSGNTTVEAPREKEFKIDPDIDLASPSLLDLVSSEPVVEVSSLDKVPVSSLSDMDDLEDVDWAW</sequence>
<evidence type="ECO:0000313" key="3">
    <source>
        <dbReference type="Proteomes" id="UP001175211"/>
    </source>
</evidence>
<reference evidence="2" key="1">
    <citation type="submission" date="2023-06" db="EMBL/GenBank/DDBJ databases">
        <authorList>
            <consortium name="Lawrence Berkeley National Laboratory"/>
            <person name="Ahrendt S."/>
            <person name="Sahu N."/>
            <person name="Indic B."/>
            <person name="Wong-Bajracharya J."/>
            <person name="Merenyi Z."/>
            <person name="Ke H.-M."/>
            <person name="Monk M."/>
            <person name="Kocsube S."/>
            <person name="Drula E."/>
            <person name="Lipzen A."/>
            <person name="Balint B."/>
            <person name="Henrissat B."/>
            <person name="Andreopoulos B."/>
            <person name="Martin F.M."/>
            <person name="Harder C.B."/>
            <person name="Rigling D."/>
            <person name="Ford K.L."/>
            <person name="Foster G.D."/>
            <person name="Pangilinan J."/>
            <person name="Papanicolaou A."/>
            <person name="Barry K."/>
            <person name="LaButti K."/>
            <person name="Viragh M."/>
            <person name="Koriabine M."/>
            <person name="Yan M."/>
            <person name="Riley R."/>
            <person name="Champramary S."/>
            <person name="Plett K.L."/>
            <person name="Tsai I.J."/>
            <person name="Slot J."/>
            <person name="Sipos G."/>
            <person name="Plett J."/>
            <person name="Nagy L.G."/>
            <person name="Grigoriev I.V."/>
        </authorList>
    </citation>
    <scope>NUCLEOTIDE SEQUENCE</scope>
    <source>
        <strain evidence="2">CCBAS 213</strain>
    </source>
</reference>
<dbReference type="AlphaFoldDB" id="A0AA39MQB2"/>
<evidence type="ECO:0000256" key="1">
    <source>
        <dbReference type="SAM" id="MobiDB-lite"/>
    </source>
</evidence>
<dbReference type="GeneID" id="85358072"/>
<evidence type="ECO:0000313" key="2">
    <source>
        <dbReference type="EMBL" id="KAK0443131.1"/>
    </source>
</evidence>
<comment type="caution">
    <text evidence="2">The sequence shown here is derived from an EMBL/GenBank/DDBJ whole genome shotgun (WGS) entry which is preliminary data.</text>
</comment>
<accession>A0AA39MQB2</accession>
<dbReference type="RefSeq" id="XP_060324625.1">
    <property type="nucleotide sequence ID" value="XM_060474524.1"/>
</dbReference>
<gene>
    <name evidence="2" type="ORF">EV420DRAFT_1577094</name>
</gene>
<keyword evidence="3" id="KW-1185">Reference proteome</keyword>
<feature type="region of interest" description="Disordered" evidence="1">
    <location>
        <begin position="91"/>
        <end position="141"/>
    </location>
</feature>
<organism evidence="2 3">
    <name type="scientific">Armillaria tabescens</name>
    <name type="common">Ringless honey mushroom</name>
    <name type="synonym">Agaricus tabescens</name>
    <dbReference type="NCBI Taxonomy" id="1929756"/>
    <lineage>
        <taxon>Eukaryota</taxon>
        <taxon>Fungi</taxon>
        <taxon>Dikarya</taxon>
        <taxon>Basidiomycota</taxon>
        <taxon>Agaricomycotina</taxon>
        <taxon>Agaricomycetes</taxon>
        <taxon>Agaricomycetidae</taxon>
        <taxon>Agaricales</taxon>
        <taxon>Marasmiineae</taxon>
        <taxon>Physalacriaceae</taxon>
        <taxon>Desarmillaria</taxon>
    </lineage>
</organism>
<feature type="compositionally biased region" description="Acidic residues" evidence="1">
    <location>
        <begin position="104"/>
        <end position="122"/>
    </location>
</feature>
<feature type="compositionally biased region" description="Basic and acidic residues" evidence="1">
    <location>
        <begin position="131"/>
        <end position="141"/>
    </location>
</feature>
<name>A0AA39MQB2_ARMTA</name>
<dbReference type="Proteomes" id="UP001175211">
    <property type="component" value="Unassembled WGS sequence"/>
</dbReference>
<protein>
    <submittedName>
        <fullName evidence="2">Uncharacterized protein</fullName>
    </submittedName>
</protein>